<evidence type="ECO:0000313" key="3">
    <source>
        <dbReference type="EMBL" id="MBJ7593739.1"/>
    </source>
</evidence>
<sequence>MEATDRLEVRLAPDQKATLTAAAGIMHVTVADLVRDSALERAGQVIAEHTTTFVPVAYFDQLLRALDQPAPSNAALRRAMRSAADIVDRR</sequence>
<evidence type="ECO:0000256" key="1">
    <source>
        <dbReference type="ARBA" id="ARBA00022649"/>
    </source>
</evidence>
<accession>A0A934JTP3</accession>
<dbReference type="SUPFAM" id="SSF47598">
    <property type="entry name" value="Ribbon-helix-helix"/>
    <property type="match status" value="1"/>
</dbReference>
<proteinExistence type="inferred from homology"/>
<name>A0A934JTP3_9BACT</name>
<evidence type="ECO:0000313" key="4">
    <source>
        <dbReference type="Proteomes" id="UP000606991"/>
    </source>
</evidence>
<dbReference type="PANTHER" id="PTHR35401">
    <property type="entry name" value="COPG FAMILY HELIX-TURN-HELIX PROTEIN-RELATED-RELATED"/>
    <property type="match status" value="1"/>
</dbReference>
<comment type="caution">
    <text evidence="3">The sequence shown here is derived from an EMBL/GenBank/DDBJ whole genome shotgun (WGS) entry which is preliminary data.</text>
</comment>
<organism evidence="3 4">
    <name type="scientific">Candidatus Aeolococcus gillhamiae</name>
    <dbReference type="NCBI Taxonomy" id="3127015"/>
    <lineage>
        <taxon>Bacteria</taxon>
        <taxon>Bacillati</taxon>
        <taxon>Candidatus Dormiibacterota</taxon>
        <taxon>Candidatus Dormibacteria</taxon>
        <taxon>Candidatus Aeolococcales</taxon>
        <taxon>Candidatus Aeolococcaceae</taxon>
        <taxon>Candidatus Aeolococcus</taxon>
    </lineage>
</organism>
<evidence type="ECO:0000256" key="2">
    <source>
        <dbReference type="ARBA" id="ARBA00049988"/>
    </source>
</evidence>
<dbReference type="Gene3D" id="1.20.5.780">
    <property type="entry name" value="Single helix bin"/>
    <property type="match status" value="1"/>
</dbReference>
<dbReference type="InterPro" id="IPR010985">
    <property type="entry name" value="Ribbon_hlx_hlx"/>
</dbReference>
<gene>
    <name evidence="3" type="ORF">JF886_02570</name>
</gene>
<dbReference type="EMBL" id="JAEKNS010000037">
    <property type="protein sequence ID" value="MBJ7593739.1"/>
    <property type="molecule type" value="Genomic_DNA"/>
</dbReference>
<protein>
    <submittedName>
        <fullName evidence="3">DUF1778 domain-containing protein</fullName>
    </submittedName>
</protein>
<reference evidence="3 4" key="1">
    <citation type="submission" date="2020-10" db="EMBL/GenBank/DDBJ databases">
        <title>Ca. Dormibacterota MAGs.</title>
        <authorList>
            <person name="Montgomery K."/>
        </authorList>
    </citation>
    <scope>NUCLEOTIDE SEQUENCE [LARGE SCALE GENOMIC DNA]</scope>
    <source>
        <strain evidence="3">SC8812_S17_18</strain>
    </source>
</reference>
<dbReference type="PANTHER" id="PTHR35401:SF2">
    <property type="entry name" value="ABC-TYPE TRANSPORT SYSTEM"/>
    <property type="match status" value="1"/>
</dbReference>
<dbReference type="Proteomes" id="UP000606991">
    <property type="component" value="Unassembled WGS sequence"/>
</dbReference>
<keyword evidence="1" id="KW-1277">Toxin-antitoxin system</keyword>
<dbReference type="RefSeq" id="WP_337309303.1">
    <property type="nucleotide sequence ID" value="NZ_JAEKNS010000037.1"/>
</dbReference>
<comment type="similarity">
    <text evidence="2">Belongs to the TacA antitoxin family.</text>
</comment>
<dbReference type="GO" id="GO:0006355">
    <property type="term" value="P:regulation of DNA-templated transcription"/>
    <property type="evidence" value="ECO:0007669"/>
    <property type="project" value="InterPro"/>
</dbReference>
<dbReference type="AlphaFoldDB" id="A0A934JTP3"/>
<dbReference type="InterPro" id="IPR014795">
    <property type="entry name" value="TacA_1-like"/>
</dbReference>
<dbReference type="Pfam" id="PF08681">
    <property type="entry name" value="TacA1"/>
    <property type="match status" value="1"/>
</dbReference>